<keyword evidence="14" id="KW-1185">Reference proteome</keyword>
<keyword evidence="5 10" id="KW-0378">Hydrolase</keyword>
<keyword evidence="2 10" id="KW-0645">Protease</keyword>
<keyword evidence="9" id="KW-0472">Membrane</keyword>
<dbReference type="PANTHER" id="PTHR43221">
    <property type="entry name" value="PROTEASE HTPX"/>
    <property type="match status" value="1"/>
</dbReference>
<dbReference type="EMBL" id="JAYMFF010000014">
    <property type="protein sequence ID" value="MEC4176311.1"/>
    <property type="molecule type" value="Genomic_DNA"/>
</dbReference>
<evidence type="ECO:0000256" key="2">
    <source>
        <dbReference type="ARBA" id="ARBA00022670"/>
    </source>
</evidence>
<accession>A0ABU6IIM3</accession>
<evidence type="ECO:0000313" key="14">
    <source>
        <dbReference type="Proteomes" id="UP001349994"/>
    </source>
</evidence>
<evidence type="ECO:0000313" key="13">
    <source>
        <dbReference type="EMBL" id="MEC4176311.1"/>
    </source>
</evidence>
<evidence type="ECO:0000256" key="1">
    <source>
        <dbReference type="ARBA" id="ARBA00022475"/>
    </source>
</evidence>
<feature type="domain" description="Zinc-ribbon" evidence="12">
    <location>
        <begin position="304"/>
        <end position="325"/>
    </location>
</feature>
<keyword evidence="8 10" id="KW-0482">Metalloprotease</keyword>
<evidence type="ECO:0000259" key="11">
    <source>
        <dbReference type="Pfam" id="PF01435"/>
    </source>
</evidence>
<evidence type="ECO:0000259" key="12">
    <source>
        <dbReference type="Pfam" id="PF13240"/>
    </source>
</evidence>
<organism evidence="13 14">
    <name type="scientific">Adlercreutzia wanghongyangiae</name>
    <dbReference type="NCBI Taxonomy" id="3111451"/>
    <lineage>
        <taxon>Bacteria</taxon>
        <taxon>Bacillati</taxon>
        <taxon>Actinomycetota</taxon>
        <taxon>Coriobacteriia</taxon>
        <taxon>Eggerthellales</taxon>
        <taxon>Eggerthellaceae</taxon>
        <taxon>Adlercreutzia</taxon>
    </lineage>
</organism>
<keyword evidence="1" id="KW-1003">Cell membrane</keyword>
<sequence length="327" mass="35496">MPYIDASHYQHPLDRQALNALRSIPGFTALLRAFMKVYNERIVFITTKSTHLEITPCQLSEYYDMLPPLCERLGIEIPTLYLANDVTMNAYTTNESSPIIVINSGTLQNCSKETIRAILAHECGHIASHHVLYHSMGSLIMSGAAAVLPGVGGLVSVGLQAAYLTWSRASEYTADRAAAIALGSSEPVETMCVELAGGWNRLDLDIDKELFMNQAAEYERAIQGDSVSKAFEVVLYALEGTHPLNAYRALELRRWCGSDEFENMQRFLRGEAIDAPTQPSGLAAQAPNGSGNASESGAESFCGFCAHCGAPLQEGQKFCGSCGNKCD</sequence>
<dbReference type="InterPro" id="IPR026870">
    <property type="entry name" value="Zinc_ribbon_dom"/>
</dbReference>
<comment type="cofactor">
    <cofactor evidence="10">
        <name>Zn(2+)</name>
        <dbReference type="ChEBI" id="CHEBI:29105"/>
    </cofactor>
    <text evidence="10">Binds 1 zinc ion per subunit.</text>
</comment>
<evidence type="ECO:0000256" key="8">
    <source>
        <dbReference type="ARBA" id="ARBA00023049"/>
    </source>
</evidence>
<evidence type="ECO:0000256" key="3">
    <source>
        <dbReference type="ARBA" id="ARBA00022692"/>
    </source>
</evidence>
<dbReference type="CDD" id="cd07325">
    <property type="entry name" value="M48_Ste24p_like"/>
    <property type="match status" value="1"/>
</dbReference>
<evidence type="ECO:0000256" key="7">
    <source>
        <dbReference type="ARBA" id="ARBA00022989"/>
    </source>
</evidence>
<reference evidence="13 14" key="1">
    <citation type="submission" date="2024-01" db="EMBL/GenBank/DDBJ databases">
        <title>novel species in genus Adlercreutzia.</title>
        <authorList>
            <person name="Liu X."/>
        </authorList>
    </citation>
    <scope>NUCLEOTIDE SEQUENCE [LARGE SCALE GENOMIC DNA]</scope>
    <source>
        <strain evidence="13 14">R7</strain>
    </source>
</reference>
<name>A0ABU6IIM3_9ACTN</name>
<feature type="domain" description="Peptidase M48" evidence="11">
    <location>
        <begin position="82"/>
        <end position="255"/>
    </location>
</feature>
<dbReference type="Pfam" id="PF01435">
    <property type="entry name" value="Peptidase_M48"/>
    <property type="match status" value="1"/>
</dbReference>
<keyword evidence="7" id="KW-1133">Transmembrane helix</keyword>
<dbReference type="RefSeq" id="WP_338210551.1">
    <property type="nucleotide sequence ID" value="NZ_JAYMFF010000014.1"/>
</dbReference>
<keyword evidence="4" id="KW-0479">Metal-binding</keyword>
<proteinExistence type="inferred from homology"/>
<evidence type="ECO:0000256" key="5">
    <source>
        <dbReference type="ARBA" id="ARBA00022801"/>
    </source>
</evidence>
<dbReference type="Gene3D" id="3.30.2010.10">
    <property type="entry name" value="Metalloproteases ('zincins'), catalytic domain"/>
    <property type="match status" value="1"/>
</dbReference>
<evidence type="ECO:0000256" key="6">
    <source>
        <dbReference type="ARBA" id="ARBA00022833"/>
    </source>
</evidence>
<protein>
    <submittedName>
        <fullName evidence="13">M48 family metallopeptidase</fullName>
    </submittedName>
</protein>
<keyword evidence="6 10" id="KW-0862">Zinc</keyword>
<comment type="caution">
    <text evidence="13">The sequence shown here is derived from an EMBL/GenBank/DDBJ whole genome shotgun (WGS) entry which is preliminary data.</text>
</comment>
<dbReference type="Proteomes" id="UP001349994">
    <property type="component" value="Unassembled WGS sequence"/>
</dbReference>
<dbReference type="PANTHER" id="PTHR43221:SF3">
    <property type="entry name" value="SLL1280 PROTEIN"/>
    <property type="match status" value="1"/>
</dbReference>
<evidence type="ECO:0000256" key="4">
    <source>
        <dbReference type="ARBA" id="ARBA00022723"/>
    </source>
</evidence>
<dbReference type="InterPro" id="IPR050083">
    <property type="entry name" value="HtpX_protease"/>
</dbReference>
<evidence type="ECO:0000256" key="10">
    <source>
        <dbReference type="RuleBase" id="RU003983"/>
    </source>
</evidence>
<dbReference type="InterPro" id="IPR001915">
    <property type="entry name" value="Peptidase_M48"/>
</dbReference>
<evidence type="ECO:0000256" key="9">
    <source>
        <dbReference type="ARBA" id="ARBA00023136"/>
    </source>
</evidence>
<dbReference type="Pfam" id="PF13240">
    <property type="entry name" value="Zn_Ribbon_1"/>
    <property type="match status" value="1"/>
</dbReference>
<gene>
    <name evidence="13" type="ORF">VIN30_07595</name>
</gene>
<comment type="similarity">
    <text evidence="10">Belongs to the peptidase M48 family.</text>
</comment>
<keyword evidence="3" id="KW-0812">Transmembrane</keyword>